<comment type="caution">
    <text evidence="2">The sequence shown here is derived from an EMBL/GenBank/DDBJ whole genome shotgun (WGS) entry which is preliminary data.</text>
</comment>
<keyword evidence="3" id="KW-1185">Reference proteome</keyword>
<accession>A0A2P4Q5T1</accession>
<dbReference type="EMBL" id="AUPC02000089">
    <property type="protein sequence ID" value="POG72997.1"/>
    <property type="molecule type" value="Genomic_DNA"/>
</dbReference>
<organism evidence="2 3">
    <name type="scientific">Rhizophagus irregularis (strain DAOM 181602 / DAOM 197198 / MUCL 43194)</name>
    <name type="common">Arbuscular mycorrhizal fungus</name>
    <name type="synonym">Glomus intraradices</name>
    <dbReference type="NCBI Taxonomy" id="747089"/>
    <lineage>
        <taxon>Eukaryota</taxon>
        <taxon>Fungi</taxon>
        <taxon>Fungi incertae sedis</taxon>
        <taxon>Mucoromycota</taxon>
        <taxon>Glomeromycotina</taxon>
        <taxon>Glomeromycetes</taxon>
        <taxon>Glomerales</taxon>
        <taxon>Glomeraceae</taxon>
        <taxon>Rhizophagus</taxon>
    </lineage>
</organism>
<sequence length="222" mass="26528">MTFTNKNSQEVYHTVAPYRPYPDMFIQHKYRNIIPKDPIYDNTGNFIIPGSREWFTYMHNLHQSGTIPIPILTGQVTQYEYYAEQAAEQDRIAKIERDKEEYSIHIKKNFGTTYLRHIDRTREINRLFNKSEEFDFKMKHFTSDLRQFGSDRDHQSELSDNTKELERRPNKRNPTMVPKNFFTSQENRYKRRLNPPAEADDSPEAGPSMFNNLRSLQAKYLF</sequence>
<proteinExistence type="predicted"/>
<dbReference type="Proteomes" id="UP000018888">
    <property type="component" value="Unassembled WGS sequence"/>
</dbReference>
<protein>
    <submittedName>
        <fullName evidence="2">Uncharacterized protein</fullName>
    </submittedName>
</protein>
<feature type="region of interest" description="Disordered" evidence="1">
    <location>
        <begin position="147"/>
        <end position="180"/>
    </location>
</feature>
<feature type="compositionally biased region" description="Basic and acidic residues" evidence="1">
    <location>
        <begin position="147"/>
        <end position="168"/>
    </location>
</feature>
<evidence type="ECO:0000256" key="1">
    <source>
        <dbReference type="SAM" id="MobiDB-lite"/>
    </source>
</evidence>
<evidence type="ECO:0000313" key="2">
    <source>
        <dbReference type="EMBL" id="POG72997.1"/>
    </source>
</evidence>
<name>A0A2P4Q5T1_RHIID</name>
<reference evidence="2 3" key="1">
    <citation type="journal article" date="2013" name="Proc. Natl. Acad. Sci. U.S.A.">
        <title>Genome of an arbuscular mycorrhizal fungus provides insight into the oldest plant symbiosis.</title>
        <authorList>
            <person name="Tisserant E."/>
            <person name="Malbreil M."/>
            <person name="Kuo A."/>
            <person name="Kohler A."/>
            <person name="Symeonidi A."/>
            <person name="Balestrini R."/>
            <person name="Charron P."/>
            <person name="Duensing N."/>
            <person name="Frei Dit Frey N."/>
            <person name="Gianinazzi-Pearson V."/>
            <person name="Gilbert L.B."/>
            <person name="Handa Y."/>
            <person name="Herr J.R."/>
            <person name="Hijri M."/>
            <person name="Koul R."/>
            <person name="Kawaguchi M."/>
            <person name="Krajinski F."/>
            <person name="Lammers P.J."/>
            <person name="Masclaux F.G."/>
            <person name="Murat C."/>
            <person name="Morin E."/>
            <person name="Ndikumana S."/>
            <person name="Pagni M."/>
            <person name="Petitpierre D."/>
            <person name="Requena N."/>
            <person name="Rosikiewicz P."/>
            <person name="Riley R."/>
            <person name="Saito K."/>
            <person name="San Clemente H."/>
            <person name="Shapiro H."/>
            <person name="van Tuinen D."/>
            <person name="Becard G."/>
            <person name="Bonfante P."/>
            <person name="Paszkowski U."/>
            <person name="Shachar-Hill Y.Y."/>
            <person name="Tuskan G.A."/>
            <person name="Young P.W."/>
            <person name="Sanders I.R."/>
            <person name="Henrissat B."/>
            <person name="Rensing S.A."/>
            <person name="Grigoriev I.V."/>
            <person name="Corradi N."/>
            <person name="Roux C."/>
            <person name="Martin F."/>
        </authorList>
    </citation>
    <scope>NUCLEOTIDE SEQUENCE [LARGE SCALE GENOMIC DNA]</scope>
    <source>
        <strain evidence="2 3">DAOM 197198</strain>
    </source>
</reference>
<dbReference type="VEuPathDB" id="FungiDB:RhiirFUN_022948"/>
<evidence type="ECO:0000313" key="3">
    <source>
        <dbReference type="Proteomes" id="UP000018888"/>
    </source>
</evidence>
<reference evidence="2 3" key="2">
    <citation type="journal article" date="2018" name="New Phytol.">
        <title>High intraspecific genome diversity in the model arbuscular mycorrhizal symbiont Rhizophagus irregularis.</title>
        <authorList>
            <person name="Chen E.C.H."/>
            <person name="Morin E."/>
            <person name="Beaudet D."/>
            <person name="Noel J."/>
            <person name="Yildirir G."/>
            <person name="Ndikumana S."/>
            <person name="Charron P."/>
            <person name="St-Onge C."/>
            <person name="Giorgi J."/>
            <person name="Kruger M."/>
            <person name="Marton T."/>
            <person name="Ropars J."/>
            <person name="Grigoriev I.V."/>
            <person name="Hainaut M."/>
            <person name="Henrissat B."/>
            <person name="Roux C."/>
            <person name="Martin F."/>
            <person name="Corradi N."/>
        </authorList>
    </citation>
    <scope>NUCLEOTIDE SEQUENCE [LARGE SCALE GENOMIC DNA]</scope>
    <source>
        <strain evidence="2 3">DAOM 197198</strain>
    </source>
</reference>
<gene>
    <name evidence="2" type="ORF">GLOIN_2v1773110</name>
</gene>
<dbReference type="AlphaFoldDB" id="A0A2P4Q5T1"/>